<dbReference type="Pfam" id="PF09601">
    <property type="entry name" value="DUF2459"/>
    <property type="match status" value="1"/>
</dbReference>
<name>A0A1L3STZ3_9HYPH</name>
<dbReference type="NCBIfam" id="TIGR02117">
    <property type="entry name" value="chp_urease_rgn"/>
    <property type="match status" value="1"/>
</dbReference>
<dbReference type="AlphaFoldDB" id="A0A1L3STZ3"/>
<keyword evidence="2" id="KW-1185">Reference proteome</keyword>
<evidence type="ECO:0000313" key="2">
    <source>
        <dbReference type="Proteomes" id="UP000182840"/>
    </source>
</evidence>
<protein>
    <submittedName>
        <fullName evidence="1">Urease-associated protein</fullName>
    </submittedName>
</protein>
<evidence type="ECO:0000313" key="1">
    <source>
        <dbReference type="EMBL" id="APH72850.1"/>
    </source>
</evidence>
<sequence length="236" mass="25478">MRRMRRLFRFALFAAATAILAVAAGILVPRPLLPLQRAGEEGATRRTVLLLSNPIHTDIALPADPDVVARFSSMAADGLPIDAPGARWLVLGWGGRSFYVETPTWADLKPLPVLRAFTLDSSVMHVLIAGDISPEHPAVTVLDLDETEFEALLDFTVASFDTDAGGFRLAAPGYGDDDLFYDAHGWFNALAGCNVWTASALRAAGLRTGFWTPLPVFLEWSLALHADVPPRGATVD</sequence>
<dbReference type="EMBL" id="CP018171">
    <property type="protein sequence ID" value="APH72850.1"/>
    <property type="molecule type" value="Genomic_DNA"/>
</dbReference>
<proteinExistence type="predicted"/>
<dbReference type="KEGG" id="meso:BSQ44_16850"/>
<gene>
    <name evidence="1" type="ORF">BSQ44_16850</name>
</gene>
<dbReference type="Proteomes" id="UP000182840">
    <property type="component" value="Chromosome"/>
</dbReference>
<dbReference type="RefSeq" id="WP_072606246.1">
    <property type="nucleotide sequence ID" value="NZ_CP018171.1"/>
</dbReference>
<reference evidence="2" key="1">
    <citation type="submission" date="2016-11" db="EMBL/GenBank/DDBJ databases">
        <title>Mesorhizobium oceanicum sp. nov., isolated from deep seawater in South China Sea.</title>
        <authorList>
            <person name="Fu G.-Y."/>
        </authorList>
    </citation>
    <scope>NUCLEOTIDE SEQUENCE [LARGE SCALE GENOMIC DNA]</scope>
    <source>
        <strain evidence="2">B7</strain>
    </source>
</reference>
<dbReference type="InterPro" id="IPR011727">
    <property type="entry name" value="CHP02117"/>
</dbReference>
<accession>A0A1L3STZ3</accession>
<dbReference type="STRING" id="1670800.BSQ44_16850"/>
<organism evidence="1 2">
    <name type="scientific">Aquibium oceanicum</name>
    <dbReference type="NCBI Taxonomy" id="1670800"/>
    <lineage>
        <taxon>Bacteria</taxon>
        <taxon>Pseudomonadati</taxon>
        <taxon>Pseudomonadota</taxon>
        <taxon>Alphaproteobacteria</taxon>
        <taxon>Hyphomicrobiales</taxon>
        <taxon>Phyllobacteriaceae</taxon>
        <taxon>Aquibium</taxon>
    </lineage>
</organism>